<evidence type="ECO:0000313" key="4">
    <source>
        <dbReference type="EMBL" id="GJJ07459.1"/>
    </source>
</evidence>
<keyword evidence="2" id="KW-0325">Glycoprotein</keyword>
<dbReference type="EMBL" id="BPWL01000002">
    <property type="protein sequence ID" value="GJJ07459.1"/>
    <property type="molecule type" value="Genomic_DNA"/>
</dbReference>
<comment type="caution">
    <text evidence="4">The sequence shown here is derived from an EMBL/GenBank/DDBJ whole genome shotgun (WGS) entry which is preliminary data.</text>
</comment>
<organism evidence="4 5">
    <name type="scientific">Clathrus columnatus</name>
    <dbReference type="NCBI Taxonomy" id="1419009"/>
    <lineage>
        <taxon>Eukaryota</taxon>
        <taxon>Fungi</taxon>
        <taxon>Dikarya</taxon>
        <taxon>Basidiomycota</taxon>
        <taxon>Agaricomycotina</taxon>
        <taxon>Agaricomycetes</taxon>
        <taxon>Phallomycetidae</taxon>
        <taxon>Phallales</taxon>
        <taxon>Clathraceae</taxon>
        <taxon>Clathrus</taxon>
    </lineage>
</organism>
<protein>
    <recommendedName>
        <fullName evidence="6">Calcineurin-like phosphoesterase domain-containing protein</fullName>
    </recommendedName>
</protein>
<dbReference type="GO" id="GO:0000324">
    <property type="term" value="C:fungal-type vacuole"/>
    <property type="evidence" value="ECO:0007669"/>
    <property type="project" value="TreeGrafter"/>
</dbReference>
<dbReference type="PANTHER" id="PTHR10340:SF55">
    <property type="entry name" value="ENDOPOLYPHOSPHATASE"/>
    <property type="match status" value="1"/>
</dbReference>
<dbReference type="GO" id="GO:0005615">
    <property type="term" value="C:extracellular space"/>
    <property type="evidence" value="ECO:0007669"/>
    <property type="project" value="TreeGrafter"/>
</dbReference>
<proteinExistence type="predicted"/>
<keyword evidence="1" id="KW-0378">Hydrolase</keyword>
<dbReference type="GO" id="GO:0006798">
    <property type="term" value="P:polyphosphate catabolic process"/>
    <property type="evidence" value="ECO:0007669"/>
    <property type="project" value="TreeGrafter"/>
</dbReference>
<dbReference type="AlphaFoldDB" id="A0AAV5A2F8"/>
<reference evidence="4" key="1">
    <citation type="submission" date="2021-10" db="EMBL/GenBank/DDBJ databases">
        <title>De novo Genome Assembly of Clathrus columnatus (Basidiomycota, Fungi) Using Illumina and Nanopore Sequence Data.</title>
        <authorList>
            <person name="Ogiso-Tanaka E."/>
            <person name="Itagaki H."/>
            <person name="Hosoya T."/>
            <person name="Hosaka K."/>
        </authorList>
    </citation>
    <scope>NUCLEOTIDE SEQUENCE</scope>
    <source>
        <strain evidence="4">MO-923</strain>
    </source>
</reference>
<dbReference type="GO" id="GO:0000298">
    <property type="term" value="F:endopolyphosphatase activity"/>
    <property type="evidence" value="ECO:0007669"/>
    <property type="project" value="TreeGrafter"/>
</dbReference>
<evidence type="ECO:0000256" key="3">
    <source>
        <dbReference type="SAM" id="MobiDB-lite"/>
    </source>
</evidence>
<dbReference type="GO" id="GO:0008081">
    <property type="term" value="F:phosphoric diester hydrolase activity"/>
    <property type="evidence" value="ECO:0007669"/>
    <property type="project" value="TreeGrafter"/>
</dbReference>
<evidence type="ECO:0008006" key="6">
    <source>
        <dbReference type="Google" id="ProtNLM"/>
    </source>
</evidence>
<evidence type="ECO:0000313" key="5">
    <source>
        <dbReference type="Proteomes" id="UP001050691"/>
    </source>
</evidence>
<feature type="region of interest" description="Disordered" evidence="3">
    <location>
        <begin position="374"/>
        <end position="403"/>
    </location>
</feature>
<dbReference type="GO" id="GO:0004309">
    <property type="term" value="F:exopolyphosphatase activity"/>
    <property type="evidence" value="ECO:0007669"/>
    <property type="project" value="TreeGrafter"/>
</dbReference>
<accession>A0AAV5A2F8</accession>
<dbReference type="Proteomes" id="UP001050691">
    <property type="component" value="Unassembled WGS sequence"/>
</dbReference>
<name>A0AAV5A2F8_9AGAM</name>
<dbReference type="PANTHER" id="PTHR10340">
    <property type="entry name" value="SPHINGOMYELIN PHOSPHODIESTERASE"/>
    <property type="match status" value="1"/>
</dbReference>
<sequence length="533" mass="62019">MKYTDERLNLAIYTFLSIRAMFVIPRLPLSLLLLLDIALCHPFDVQPQQTPLDTVHHISLHEIISPRPLHGRFLHITDLHPDPYYKFNTTVASGCHHFPKERNGLKDKNKEERRAGYWGTPQSACDNSFAFVNFTLDWIEKEWADDIDFVIWTGDNARHDEDPSQPRTLEEIFDTNRYVAERMHSIFAIRGIPVVPSLGEKCSINLVLKFWSLELVFQRGGYYSSELIDNQLAALSLNTLYFYEKNKATGGCSYRDEADPGNLQLDWMDVQLEQFRSRGMKVWLTGHVPPTPDNYYNECFFFLDAEHLKEEPEEEELFSKKDQIHKSLKKHLKKISKKKEKKDEIVVVNVAPAGVGNPYQPGLRVFAYNHTGETGIGSGVGRSDTNGSEEDIKGDENPWEKPKKCKKRKNLDKWECRGPEKEWYSGKQGPARKNTLWTPLGYSQFWVPDLGSRNEREPPTWELEYVTYGREGFEERLPAKLAEKILANLTDEHIPYEMVDLTLDSWLDLVEKIRNKKKQWKKFKERMYLSRGQ</sequence>
<dbReference type="SUPFAM" id="SSF56300">
    <property type="entry name" value="Metallo-dependent phosphatases"/>
    <property type="match status" value="1"/>
</dbReference>
<dbReference type="InterPro" id="IPR029052">
    <property type="entry name" value="Metallo-depent_PP-like"/>
</dbReference>
<evidence type="ECO:0000256" key="2">
    <source>
        <dbReference type="ARBA" id="ARBA00023180"/>
    </source>
</evidence>
<evidence type="ECO:0000256" key="1">
    <source>
        <dbReference type="ARBA" id="ARBA00022801"/>
    </source>
</evidence>
<gene>
    <name evidence="4" type="ORF">Clacol_001661</name>
</gene>
<keyword evidence="5" id="KW-1185">Reference proteome</keyword>
<feature type="compositionally biased region" description="Basic and acidic residues" evidence="3">
    <location>
        <begin position="390"/>
        <end position="402"/>
    </location>
</feature>